<feature type="non-terminal residue" evidence="1">
    <location>
        <position position="1"/>
    </location>
</feature>
<dbReference type="PANTHER" id="PTHR36943:SF1">
    <property type="entry name" value="CCHC-TYPE DOMAIN-CONTAINING PROTEIN"/>
    <property type="match status" value="1"/>
</dbReference>
<evidence type="ECO:0000313" key="2">
    <source>
        <dbReference type="Proteomes" id="UP000311919"/>
    </source>
</evidence>
<dbReference type="Gene3D" id="2.40.70.10">
    <property type="entry name" value="Acid Proteases"/>
    <property type="match status" value="1"/>
</dbReference>
<dbReference type="InterPro" id="IPR021109">
    <property type="entry name" value="Peptidase_aspartic_dom_sf"/>
</dbReference>
<evidence type="ECO:0008006" key="3">
    <source>
        <dbReference type="Google" id="ProtNLM"/>
    </source>
</evidence>
<dbReference type="EMBL" id="SKCS01000597">
    <property type="protein sequence ID" value="TNN05118.1"/>
    <property type="molecule type" value="Genomic_DNA"/>
</dbReference>
<dbReference type="PANTHER" id="PTHR36943">
    <property type="entry name" value="CCHC-TYPE DOMAIN-CONTAINING PROTEIN"/>
    <property type="match status" value="1"/>
</dbReference>
<protein>
    <recommendedName>
        <fullName evidence="3">Peptidase A2 domain-containing protein</fullName>
    </recommendedName>
</protein>
<dbReference type="STRING" id="6182.A0A4Z2CLK8"/>
<feature type="non-terminal residue" evidence="1">
    <location>
        <position position="95"/>
    </location>
</feature>
<name>A0A4Z2CLK8_SCHJA</name>
<keyword evidence="2" id="KW-1185">Reference proteome</keyword>
<dbReference type="OrthoDB" id="6284325at2759"/>
<dbReference type="Proteomes" id="UP000311919">
    <property type="component" value="Unassembled WGS sequence"/>
</dbReference>
<accession>A0A4Z2CLK8</accession>
<proteinExistence type="predicted"/>
<comment type="caution">
    <text evidence="1">The sequence shown here is derived from an EMBL/GenBank/DDBJ whole genome shotgun (WGS) entry which is preliminary data.</text>
</comment>
<organism evidence="1 2">
    <name type="scientific">Schistosoma japonicum</name>
    <name type="common">Blood fluke</name>
    <dbReference type="NCBI Taxonomy" id="6182"/>
    <lineage>
        <taxon>Eukaryota</taxon>
        <taxon>Metazoa</taxon>
        <taxon>Spiralia</taxon>
        <taxon>Lophotrochozoa</taxon>
        <taxon>Platyhelminthes</taxon>
        <taxon>Trematoda</taxon>
        <taxon>Digenea</taxon>
        <taxon>Strigeidida</taxon>
        <taxon>Schistosomatoidea</taxon>
        <taxon>Schistosomatidae</taxon>
        <taxon>Schistosoma</taxon>
    </lineage>
</organism>
<reference evidence="1 2" key="1">
    <citation type="submission" date="2019-03" db="EMBL/GenBank/DDBJ databases">
        <title>An improved genome assembly of the fluke Schistosoma japonicum.</title>
        <authorList>
            <person name="Hu W."/>
            <person name="Luo F."/>
            <person name="Yin M."/>
            <person name="Mo X."/>
            <person name="Sun C."/>
            <person name="Wu Q."/>
            <person name="Zhu B."/>
            <person name="Xiang M."/>
            <person name="Wang J."/>
            <person name="Wang Y."/>
            <person name="Zhang T."/>
            <person name="Xu B."/>
            <person name="Zheng H."/>
            <person name="Feng Z."/>
        </authorList>
    </citation>
    <scope>NUCLEOTIDE SEQUENCE [LARGE SCALE GENOMIC DNA]</scope>
    <source>
        <strain evidence="1">HuSjv2</strain>
        <tissue evidence="1">Worms</tissue>
    </source>
</reference>
<dbReference type="AlphaFoldDB" id="A0A4Z2CLK8"/>
<dbReference type="SUPFAM" id="SSF50630">
    <property type="entry name" value="Acid proteases"/>
    <property type="match status" value="1"/>
</dbReference>
<gene>
    <name evidence="1" type="ORF">EWB00_009650</name>
</gene>
<evidence type="ECO:0000313" key="1">
    <source>
        <dbReference type="EMBL" id="TNN05118.1"/>
    </source>
</evidence>
<sequence>LDNPKIKTEASSRDKSLSLLATYKITRPVERKFITPLINDQPVRLQIDTASDITIVSQKTWSSLGKPRIQRMQQKVISACEGKLPLIGQLQCSVS</sequence>